<dbReference type="GO" id="GO:0001517">
    <property type="term" value="F:N-acetylglucosamine 6-O-sulfotransferase activity"/>
    <property type="evidence" value="ECO:0007669"/>
    <property type="project" value="TreeGrafter"/>
</dbReference>
<evidence type="ECO:0000256" key="1">
    <source>
        <dbReference type="SAM" id="Phobius"/>
    </source>
</evidence>
<proteinExistence type="predicted"/>
<dbReference type="EnsemblMetazoa" id="CapteT226952">
    <property type="protein sequence ID" value="CapteP226952"/>
    <property type="gene ID" value="CapteG226952"/>
</dbReference>
<dbReference type="InterPro" id="IPR027417">
    <property type="entry name" value="P-loop_NTPase"/>
</dbReference>
<dbReference type="PANTHER" id="PTHR10704:SF44">
    <property type="entry name" value="LD35051P-RELATED"/>
    <property type="match status" value="1"/>
</dbReference>
<dbReference type="SUPFAM" id="SSF52540">
    <property type="entry name" value="P-loop containing nucleoside triphosphate hydrolases"/>
    <property type="match status" value="1"/>
</dbReference>
<dbReference type="EMBL" id="AMQN01004843">
    <property type="status" value="NOT_ANNOTATED_CDS"/>
    <property type="molecule type" value="Genomic_DNA"/>
</dbReference>
<dbReference type="InterPro" id="IPR051135">
    <property type="entry name" value="Gal/GlcNAc/GalNAc_ST"/>
</dbReference>
<protein>
    <recommendedName>
        <fullName evidence="5">Sulfotransferase domain-containing protein</fullName>
    </recommendedName>
</protein>
<dbReference type="Gene3D" id="3.40.50.300">
    <property type="entry name" value="P-loop containing nucleotide triphosphate hydrolases"/>
    <property type="match status" value="1"/>
</dbReference>
<reference evidence="2 4" key="2">
    <citation type="journal article" date="2013" name="Nature">
        <title>Insights into bilaterian evolution from three spiralian genomes.</title>
        <authorList>
            <person name="Simakov O."/>
            <person name="Marletaz F."/>
            <person name="Cho S.J."/>
            <person name="Edsinger-Gonzales E."/>
            <person name="Havlak P."/>
            <person name="Hellsten U."/>
            <person name="Kuo D.H."/>
            <person name="Larsson T."/>
            <person name="Lv J."/>
            <person name="Arendt D."/>
            <person name="Savage R."/>
            <person name="Osoegawa K."/>
            <person name="de Jong P."/>
            <person name="Grimwood J."/>
            <person name="Chapman J.A."/>
            <person name="Shapiro H."/>
            <person name="Aerts A."/>
            <person name="Otillar R.P."/>
            <person name="Terry A.Y."/>
            <person name="Boore J.L."/>
            <person name="Grigoriev I.V."/>
            <person name="Lindberg D.R."/>
            <person name="Seaver E.C."/>
            <person name="Weisblat D.A."/>
            <person name="Putnam N.H."/>
            <person name="Rokhsar D.S."/>
        </authorList>
    </citation>
    <scope>NUCLEOTIDE SEQUENCE</scope>
    <source>
        <strain evidence="2 4">I ESC-2004</strain>
    </source>
</reference>
<sequence>MHSNANTVCHRLLHPSKNYDVSEGEIRNSNEECFPMNIDYKSVEYLKYPIPSLGMHCDSNMMRAQAKRLINGTLILFATYFFLSLVFDKNKDTEEYDARQRGLSRGLSDYINDKDDDANLVVDLYIQKNKPRPTSDGGDAEEDEVKDMPDLEVPNWNIVHSAEDSKIEIDDKVFKEQLNKSEVDSEWLKARKDLLAKGEPKKVFILAYMRGGSTLLGQVFNHDPEVIVWYEPLASFYGSLYGLPKYRHYRRIVFPGDGNFKSEFREIGKWESDNMVHYLRNLFKCNLPGLPRETLTDVFLTFTGNMQDYSMCYYNESRTNHPDFVWETKCKESSGMAAICSGEKFDQAIEYSIEQKCQRFLIGVTKIFRRNQDIRPDELSKELYDDSGLTGSPEKIDAFYKHEQCMQKLYKTAQQCLDSTRAEASCTKTSVRAAKVLRLKMRYIEPVIRAMPDIFVVHYFRDPRAIARSRVEISNPEMPPKLWANATKRMCLEMEKDISAAIQLKKKYPGAFLNLKYEDVVVKTKESLGGMYKHFGRSLNQETYEWVADMMHANEDDGAFGVKRKNASSLIDSWRHSFPQNLIDDVNQFSACNLVLTYLGYEF</sequence>
<evidence type="ECO:0008006" key="5">
    <source>
        <dbReference type="Google" id="ProtNLM"/>
    </source>
</evidence>
<keyword evidence="1" id="KW-0812">Transmembrane</keyword>
<dbReference type="HOGENOM" id="CLU_028381_2_1_1"/>
<evidence type="ECO:0000313" key="4">
    <source>
        <dbReference type="Proteomes" id="UP000014760"/>
    </source>
</evidence>
<dbReference type="OrthoDB" id="6138663at2759"/>
<organism evidence="2">
    <name type="scientific">Capitella teleta</name>
    <name type="common">Polychaete worm</name>
    <dbReference type="NCBI Taxonomy" id="283909"/>
    <lineage>
        <taxon>Eukaryota</taxon>
        <taxon>Metazoa</taxon>
        <taxon>Spiralia</taxon>
        <taxon>Lophotrochozoa</taxon>
        <taxon>Annelida</taxon>
        <taxon>Polychaeta</taxon>
        <taxon>Sedentaria</taxon>
        <taxon>Scolecida</taxon>
        <taxon>Capitellidae</taxon>
        <taxon>Capitella</taxon>
    </lineage>
</organism>
<dbReference type="GO" id="GO:0006790">
    <property type="term" value="P:sulfur compound metabolic process"/>
    <property type="evidence" value="ECO:0007669"/>
    <property type="project" value="TreeGrafter"/>
</dbReference>
<reference evidence="3" key="3">
    <citation type="submission" date="2015-06" db="UniProtKB">
        <authorList>
            <consortium name="EnsemblMetazoa"/>
        </authorList>
    </citation>
    <scope>IDENTIFICATION</scope>
</reference>
<keyword evidence="1" id="KW-1133">Transmembrane helix</keyword>
<keyword evidence="1" id="KW-0472">Membrane</keyword>
<keyword evidence="4" id="KW-1185">Reference proteome</keyword>
<dbReference type="PANTHER" id="PTHR10704">
    <property type="entry name" value="CARBOHYDRATE SULFOTRANSFERASE"/>
    <property type="match status" value="1"/>
</dbReference>
<evidence type="ECO:0000313" key="2">
    <source>
        <dbReference type="EMBL" id="ELU14457.1"/>
    </source>
</evidence>
<reference evidence="4" key="1">
    <citation type="submission" date="2012-12" db="EMBL/GenBank/DDBJ databases">
        <authorList>
            <person name="Hellsten U."/>
            <person name="Grimwood J."/>
            <person name="Chapman J.A."/>
            <person name="Shapiro H."/>
            <person name="Aerts A."/>
            <person name="Otillar R.P."/>
            <person name="Terry A.Y."/>
            <person name="Boore J.L."/>
            <person name="Simakov O."/>
            <person name="Marletaz F."/>
            <person name="Cho S.-J."/>
            <person name="Edsinger-Gonzales E."/>
            <person name="Havlak P."/>
            <person name="Kuo D.-H."/>
            <person name="Larsson T."/>
            <person name="Lv J."/>
            <person name="Arendt D."/>
            <person name="Savage R."/>
            <person name="Osoegawa K."/>
            <person name="de Jong P."/>
            <person name="Lindberg D.R."/>
            <person name="Seaver E.C."/>
            <person name="Weisblat D.A."/>
            <person name="Putnam N.H."/>
            <person name="Grigoriev I.V."/>
            <person name="Rokhsar D.S."/>
        </authorList>
    </citation>
    <scope>NUCLEOTIDE SEQUENCE</scope>
    <source>
        <strain evidence="4">I ESC-2004</strain>
    </source>
</reference>
<dbReference type="Proteomes" id="UP000014760">
    <property type="component" value="Unassembled WGS sequence"/>
</dbReference>
<dbReference type="AlphaFoldDB" id="R7V7J9"/>
<gene>
    <name evidence="2" type="ORF">CAPTEDRAFT_226952</name>
</gene>
<dbReference type="GO" id="GO:0006044">
    <property type="term" value="P:N-acetylglucosamine metabolic process"/>
    <property type="evidence" value="ECO:0007669"/>
    <property type="project" value="TreeGrafter"/>
</dbReference>
<dbReference type="Pfam" id="PF13469">
    <property type="entry name" value="Sulfotransfer_3"/>
    <property type="match status" value="1"/>
</dbReference>
<evidence type="ECO:0000313" key="3">
    <source>
        <dbReference type="EnsemblMetazoa" id="CapteP226952"/>
    </source>
</evidence>
<name>R7V7J9_CAPTE</name>
<accession>R7V7J9</accession>
<dbReference type="EMBL" id="KB294486">
    <property type="protein sequence ID" value="ELU14457.1"/>
    <property type="molecule type" value="Genomic_DNA"/>
</dbReference>
<feature type="transmembrane region" description="Helical" evidence="1">
    <location>
        <begin position="69"/>
        <end position="87"/>
    </location>
</feature>